<comment type="caution">
    <text evidence="1">The sequence shown here is derived from an EMBL/GenBank/DDBJ whole genome shotgun (WGS) entry which is preliminary data.</text>
</comment>
<evidence type="ECO:0000313" key="1">
    <source>
        <dbReference type="EMBL" id="MST74785.1"/>
    </source>
</evidence>
<evidence type="ECO:0000313" key="2">
    <source>
        <dbReference type="Proteomes" id="UP000474024"/>
    </source>
</evidence>
<sequence length="115" mass="12279">MANYPKSCTIKWMGHASSENNGNISMDYSKGNLFMGILLSGTPIMGRACIISAHALNFEFKDGGKEVRLGIDGGNFGKTILMDVTPKNTYKGKSLDFAVTIAAATTSVIIAKVGW</sequence>
<organism evidence="1 2">
    <name type="scientific">Roseburia porci</name>
    <dbReference type="NCBI Taxonomy" id="2605790"/>
    <lineage>
        <taxon>Bacteria</taxon>
        <taxon>Bacillati</taxon>
        <taxon>Bacillota</taxon>
        <taxon>Clostridia</taxon>
        <taxon>Lachnospirales</taxon>
        <taxon>Lachnospiraceae</taxon>
        <taxon>Roseburia</taxon>
    </lineage>
</organism>
<dbReference type="EMBL" id="VUNI01000009">
    <property type="protein sequence ID" value="MST74785.1"/>
    <property type="molecule type" value="Genomic_DNA"/>
</dbReference>
<dbReference type="Proteomes" id="UP000474024">
    <property type="component" value="Unassembled WGS sequence"/>
</dbReference>
<dbReference type="AlphaFoldDB" id="A0A6L5YR34"/>
<dbReference type="RefSeq" id="WP_154429754.1">
    <property type="nucleotide sequence ID" value="NZ_VUNI01000009.1"/>
</dbReference>
<protein>
    <submittedName>
        <fullName evidence="1">Uncharacterized protein</fullName>
    </submittedName>
</protein>
<name>A0A6L5YR34_9FIRM</name>
<keyword evidence="2" id="KW-1185">Reference proteome</keyword>
<proteinExistence type="predicted"/>
<gene>
    <name evidence="1" type="ORF">FYJ75_06985</name>
</gene>
<reference evidence="1 2" key="1">
    <citation type="submission" date="2019-08" db="EMBL/GenBank/DDBJ databases">
        <title>In-depth cultivation of the pig gut microbiome towards novel bacterial diversity and tailored functional studies.</title>
        <authorList>
            <person name="Wylensek D."/>
            <person name="Hitch T.C.A."/>
            <person name="Clavel T."/>
        </authorList>
    </citation>
    <scope>NUCLEOTIDE SEQUENCE [LARGE SCALE GENOMIC DNA]</scope>
    <source>
        <strain evidence="1 2">MUC/MUC-530-WT-4D</strain>
    </source>
</reference>
<accession>A0A6L5YR34</accession>